<dbReference type="InterPro" id="IPR004680">
    <property type="entry name" value="Cit_transptr-like_dom"/>
</dbReference>
<organism evidence="9 10">
    <name type="scientific">Starmerella bacillaris</name>
    <name type="common">Yeast</name>
    <name type="synonym">Candida zemplinina</name>
    <dbReference type="NCBI Taxonomy" id="1247836"/>
    <lineage>
        <taxon>Eukaryota</taxon>
        <taxon>Fungi</taxon>
        <taxon>Dikarya</taxon>
        <taxon>Ascomycota</taxon>
        <taxon>Saccharomycotina</taxon>
        <taxon>Dipodascomycetes</taxon>
        <taxon>Dipodascales</taxon>
        <taxon>Trichomonascaceae</taxon>
        <taxon>Starmerella</taxon>
    </lineage>
</organism>
<feature type="transmembrane region" description="Helical" evidence="7">
    <location>
        <begin position="644"/>
        <end position="677"/>
    </location>
</feature>
<proteinExistence type="predicted"/>
<reference evidence="9 10" key="1">
    <citation type="journal article" date="2023" name="Elife">
        <title>Identification of key yeast species and microbe-microbe interactions impacting larval growth of Drosophila in the wild.</title>
        <authorList>
            <person name="Mure A."/>
            <person name="Sugiura Y."/>
            <person name="Maeda R."/>
            <person name="Honda K."/>
            <person name="Sakurai N."/>
            <person name="Takahashi Y."/>
            <person name="Watada M."/>
            <person name="Katoh T."/>
            <person name="Gotoh A."/>
            <person name="Gotoh Y."/>
            <person name="Taniguchi I."/>
            <person name="Nakamura K."/>
            <person name="Hayashi T."/>
            <person name="Katayama T."/>
            <person name="Uemura T."/>
            <person name="Hattori Y."/>
        </authorList>
    </citation>
    <scope>NUCLEOTIDE SEQUENCE [LARGE SCALE GENOMIC DNA]</scope>
    <source>
        <strain evidence="9 10">SB-73</strain>
    </source>
</reference>
<dbReference type="Pfam" id="PF03105">
    <property type="entry name" value="SPX"/>
    <property type="match status" value="2"/>
</dbReference>
<keyword evidence="4 7" id="KW-1133">Transmembrane helix</keyword>
<keyword evidence="5 7" id="KW-0472">Membrane</keyword>
<dbReference type="PANTHER" id="PTHR10283">
    <property type="entry name" value="SOLUTE CARRIER FAMILY 13 MEMBER"/>
    <property type="match status" value="1"/>
</dbReference>
<feature type="transmembrane region" description="Helical" evidence="7">
    <location>
        <begin position="689"/>
        <end position="706"/>
    </location>
</feature>
<dbReference type="Proteomes" id="UP001362899">
    <property type="component" value="Unassembled WGS sequence"/>
</dbReference>
<evidence type="ECO:0000259" key="8">
    <source>
        <dbReference type="PROSITE" id="PS51382"/>
    </source>
</evidence>
<dbReference type="GO" id="GO:0005886">
    <property type="term" value="C:plasma membrane"/>
    <property type="evidence" value="ECO:0007669"/>
    <property type="project" value="TreeGrafter"/>
</dbReference>
<feature type="transmembrane region" description="Helical" evidence="7">
    <location>
        <begin position="295"/>
        <end position="311"/>
    </location>
</feature>
<dbReference type="GO" id="GO:0006797">
    <property type="term" value="P:polyphosphate metabolic process"/>
    <property type="evidence" value="ECO:0007669"/>
    <property type="project" value="TreeGrafter"/>
</dbReference>
<comment type="subcellular location">
    <subcellularLocation>
        <location evidence="1">Membrane</location>
        <topology evidence="1">Multi-pass membrane protein</topology>
    </subcellularLocation>
</comment>
<feature type="transmembrane region" description="Helical" evidence="7">
    <location>
        <begin position="370"/>
        <end position="396"/>
    </location>
</feature>
<feature type="region of interest" description="Disordered" evidence="6">
    <location>
        <begin position="84"/>
        <end position="127"/>
    </location>
</feature>
<evidence type="ECO:0000256" key="6">
    <source>
        <dbReference type="SAM" id="MobiDB-lite"/>
    </source>
</evidence>
<evidence type="ECO:0000256" key="7">
    <source>
        <dbReference type="SAM" id="Phobius"/>
    </source>
</evidence>
<name>A0AAV5RGC6_STABA</name>
<protein>
    <submittedName>
        <fullName evidence="9">Pho91 protein</fullName>
    </submittedName>
</protein>
<accession>A0AAV5RGC6</accession>
<evidence type="ECO:0000256" key="1">
    <source>
        <dbReference type="ARBA" id="ARBA00004141"/>
    </source>
</evidence>
<feature type="transmembrane region" description="Helical" evidence="7">
    <location>
        <begin position="504"/>
        <end position="529"/>
    </location>
</feature>
<evidence type="ECO:0000256" key="3">
    <source>
        <dbReference type="ARBA" id="ARBA00022692"/>
    </source>
</evidence>
<keyword evidence="3 7" id="KW-0812">Transmembrane</keyword>
<dbReference type="Pfam" id="PF03600">
    <property type="entry name" value="CitMHS"/>
    <property type="match status" value="1"/>
</dbReference>
<dbReference type="GO" id="GO:0005315">
    <property type="term" value="F:phosphate transmembrane transporter activity"/>
    <property type="evidence" value="ECO:0007669"/>
    <property type="project" value="TreeGrafter"/>
</dbReference>
<gene>
    <name evidence="9" type="ORF">DASB73_011000</name>
</gene>
<keyword evidence="2" id="KW-0813">Transport</keyword>
<dbReference type="PANTHER" id="PTHR10283:SF92">
    <property type="entry name" value="LOW-AFFINITY PHOSPHATE TRANSPORTER PHO91"/>
    <property type="match status" value="1"/>
</dbReference>
<feature type="transmembrane region" description="Helical" evidence="7">
    <location>
        <begin position="577"/>
        <end position="594"/>
    </location>
</feature>
<evidence type="ECO:0000313" key="9">
    <source>
        <dbReference type="EMBL" id="GMM50142.1"/>
    </source>
</evidence>
<evidence type="ECO:0000256" key="4">
    <source>
        <dbReference type="ARBA" id="ARBA00022989"/>
    </source>
</evidence>
<keyword evidence="10" id="KW-1185">Reference proteome</keyword>
<feature type="transmembrane region" description="Helical" evidence="7">
    <location>
        <begin position="416"/>
        <end position="437"/>
    </location>
</feature>
<dbReference type="AlphaFoldDB" id="A0AAV5RGC6"/>
<dbReference type="GO" id="GO:0006817">
    <property type="term" value="P:phosphate ion transport"/>
    <property type="evidence" value="ECO:0007669"/>
    <property type="project" value="TreeGrafter"/>
</dbReference>
<dbReference type="EMBL" id="BTGC01000003">
    <property type="protein sequence ID" value="GMM50142.1"/>
    <property type="molecule type" value="Genomic_DNA"/>
</dbReference>
<dbReference type="CDD" id="cd01115">
    <property type="entry name" value="SLC13_permease"/>
    <property type="match status" value="1"/>
</dbReference>
<comment type="caution">
    <text evidence="9">The sequence shown here is derived from an EMBL/GenBank/DDBJ whole genome shotgun (WGS) entry which is preliminary data.</text>
</comment>
<dbReference type="PROSITE" id="PS51382">
    <property type="entry name" value="SPX"/>
    <property type="match status" value="1"/>
</dbReference>
<feature type="domain" description="SPX" evidence="8">
    <location>
        <begin position="1"/>
        <end position="212"/>
    </location>
</feature>
<evidence type="ECO:0000313" key="10">
    <source>
        <dbReference type="Proteomes" id="UP001362899"/>
    </source>
</evidence>
<feature type="transmembrane region" description="Helical" evidence="7">
    <location>
        <begin position="742"/>
        <end position="760"/>
    </location>
</feature>
<feature type="transmembrane region" description="Helical" evidence="7">
    <location>
        <begin position="553"/>
        <end position="571"/>
    </location>
</feature>
<evidence type="ECO:0000256" key="5">
    <source>
        <dbReference type="ARBA" id="ARBA00023136"/>
    </source>
</evidence>
<evidence type="ECO:0000256" key="2">
    <source>
        <dbReference type="ARBA" id="ARBA00022448"/>
    </source>
</evidence>
<sequence length="761" mass="83175">MKFSSALQFNAVPEWREHYIDYDHLKKLIYLQEGTQADPVVFIENVNAQCQKVDDFFAATKQGIVDNVDSLLLQVASYLPQTYSDDAQSSESSEEEHDSDPADHHSDTNTESTPHVHSREHNSRHLQRILSSESQRLLHPQRSNSNNNNNNRGAVTKLASFETVKLRRKLAHAYVVLSELIDFAKVNKEGVRKAYKKFDKVNGTNLLTTEYLGISRYPVFSEETQRQLNSRIDAMVVGYARLTDETEEEASRGLASMLREHIVFERNTVWRDLINLESQPAQGSSPAAPAPPSKIVELCIAFTAFVVILLWQPLSSSAQSKCLAIVVLASILWATEALPLFVTALMIPFLTVVLKVFEDKDGVPLSAPDAATLVFSSMWSPVVQVLIGGFSLAAALSKHGIAKALAQRVLSGCGKYGARITLLVFMLLSAFLCMWISNVASPVLLYSVAQPLLRNLPYNDPYSKALILGIALASNIGGTTSPIASPQNLIAIQDMDPQPGWLQWFFVALPVAAVSIMAVWSWLCLVYPITDNAKQAVTRVASGHSAVESFGKMHFYVLFTSFLTILLWCFAKPLESVTGGMGILAFVPLIMLFGPGCLTAQDYNNFMWTIVALAMGGVVLGKAVESCGLLAAVAGEVQRSLSGFPLFAVVVIFGLVVITIASFISHTVAALIVIPLVKSVGEQLDTPHPSLLIMLSAMLCSMAMALPTSGFPNVTAVCMTDEMNRPYVSAIDFMKTGIPASILSYMVVVSLGFMLCMMLNM</sequence>
<feature type="transmembrane region" description="Helical" evidence="7">
    <location>
        <begin position="323"/>
        <end position="350"/>
    </location>
</feature>
<dbReference type="InterPro" id="IPR004331">
    <property type="entry name" value="SPX_dom"/>
</dbReference>
<feature type="transmembrane region" description="Helical" evidence="7">
    <location>
        <begin position="606"/>
        <end position="624"/>
    </location>
</feature>
<feature type="compositionally biased region" description="Basic and acidic residues" evidence="6">
    <location>
        <begin position="99"/>
        <end position="108"/>
    </location>
</feature>